<dbReference type="PANTHER" id="PTHR43117">
    <property type="entry name" value="OSMOPROTECTANT IMPORT ATP-BINDING PROTEIN OSMV"/>
    <property type="match status" value="1"/>
</dbReference>
<evidence type="ECO:0000313" key="7">
    <source>
        <dbReference type="Proteomes" id="UP000719500"/>
    </source>
</evidence>
<proteinExistence type="inferred from homology"/>
<accession>A0ABS2FSY4</accession>
<evidence type="ECO:0000256" key="4">
    <source>
        <dbReference type="ARBA" id="ARBA00022840"/>
    </source>
</evidence>
<dbReference type="GO" id="GO:0005524">
    <property type="term" value="F:ATP binding"/>
    <property type="evidence" value="ECO:0007669"/>
    <property type="project" value="UniProtKB-KW"/>
</dbReference>
<keyword evidence="7" id="KW-1185">Reference proteome</keyword>
<evidence type="ECO:0000259" key="5">
    <source>
        <dbReference type="PROSITE" id="PS50893"/>
    </source>
</evidence>
<evidence type="ECO:0000256" key="3">
    <source>
        <dbReference type="ARBA" id="ARBA00022741"/>
    </source>
</evidence>
<keyword evidence="4 6" id="KW-0067">ATP-binding</keyword>
<dbReference type="RefSeq" id="WP_204802920.1">
    <property type="nucleotide sequence ID" value="NZ_JACSNX010000003.1"/>
</dbReference>
<dbReference type="Gene3D" id="3.40.50.300">
    <property type="entry name" value="P-loop containing nucleotide triphosphate hydrolases"/>
    <property type="match status" value="1"/>
</dbReference>
<dbReference type="PROSITE" id="PS00211">
    <property type="entry name" value="ABC_TRANSPORTER_1"/>
    <property type="match status" value="1"/>
</dbReference>
<evidence type="ECO:0000313" key="6">
    <source>
        <dbReference type="EMBL" id="MBM6850684.1"/>
    </source>
</evidence>
<protein>
    <submittedName>
        <fullName evidence="6">ATP-binding cassette domain-containing protein</fullName>
    </submittedName>
</protein>
<dbReference type="PROSITE" id="PS50893">
    <property type="entry name" value="ABC_TRANSPORTER_2"/>
    <property type="match status" value="1"/>
</dbReference>
<dbReference type="InterPro" id="IPR003439">
    <property type="entry name" value="ABC_transporter-like_ATP-bd"/>
</dbReference>
<dbReference type="EMBL" id="JACSNX010000003">
    <property type="protein sequence ID" value="MBM6850684.1"/>
    <property type="molecule type" value="Genomic_DNA"/>
</dbReference>
<dbReference type="SMART" id="SM00382">
    <property type="entry name" value="AAA"/>
    <property type="match status" value="1"/>
</dbReference>
<dbReference type="InterPro" id="IPR003593">
    <property type="entry name" value="AAA+_ATPase"/>
</dbReference>
<evidence type="ECO:0000256" key="1">
    <source>
        <dbReference type="ARBA" id="ARBA00005417"/>
    </source>
</evidence>
<keyword evidence="2" id="KW-0813">Transport</keyword>
<keyword evidence="3" id="KW-0547">Nucleotide-binding</keyword>
<dbReference type="SUPFAM" id="SSF52540">
    <property type="entry name" value="P-loop containing nucleoside triphosphate hydrolases"/>
    <property type="match status" value="1"/>
</dbReference>
<evidence type="ECO:0000256" key="2">
    <source>
        <dbReference type="ARBA" id="ARBA00022448"/>
    </source>
</evidence>
<dbReference type="InterPro" id="IPR017871">
    <property type="entry name" value="ABC_transporter-like_CS"/>
</dbReference>
<reference evidence="6 7" key="1">
    <citation type="journal article" date="2021" name="Sci. Rep.">
        <title>The distribution of antibiotic resistance genes in chicken gut microbiota commensals.</title>
        <authorList>
            <person name="Juricova H."/>
            <person name="Matiasovicova J."/>
            <person name="Kubasova T."/>
            <person name="Cejkova D."/>
            <person name="Rychlik I."/>
        </authorList>
    </citation>
    <scope>NUCLEOTIDE SEQUENCE [LARGE SCALE GENOMIC DNA]</scope>
    <source>
        <strain evidence="6 7">An411</strain>
    </source>
</reference>
<dbReference type="PANTHER" id="PTHR43117:SF4">
    <property type="entry name" value="OSMOPROTECTANT IMPORT ATP-BINDING PROTEIN OSMV"/>
    <property type="match status" value="1"/>
</dbReference>
<comment type="similarity">
    <text evidence="1">Belongs to the ABC transporter superfamily.</text>
</comment>
<name>A0ABS2FSY4_9FIRM</name>
<dbReference type="InterPro" id="IPR027417">
    <property type="entry name" value="P-loop_NTPase"/>
</dbReference>
<comment type="caution">
    <text evidence="6">The sequence shown here is derived from an EMBL/GenBank/DDBJ whole genome shotgun (WGS) entry which is preliminary data.</text>
</comment>
<organism evidence="6 7">
    <name type="scientific">Oscillibacter valericigenes</name>
    <dbReference type="NCBI Taxonomy" id="351091"/>
    <lineage>
        <taxon>Bacteria</taxon>
        <taxon>Bacillati</taxon>
        <taxon>Bacillota</taxon>
        <taxon>Clostridia</taxon>
        <taxon>Eubacteriales</taxon>
        <taxon>Oscillospiraceae</taxon>
        <taxon>Oscillibacter</taxon>
    </lineage>
</organism>
<dbReference type="Proteomes" id="UP000719500">
    <property type="component" value="Unassembled WGS sequence"/>
</dbReference>
<sequence length="259" mass="28518">MAEPIIRFEGVSKSYGGQPALKNFSLDVLPGELLTIIGRSGCGKTTALKLVNSLITPDAGRVLVQGEDVAKTDPVALRRRIGYAIQSVGLFPHMTVEKNIAYVPAISHLEGWKGPARRERVSALLRQVGLDPALADRYPRALSGGQRQRVGIARALAAGPEILLMDEPFGAVDEITRGQLQEEILRIHRESGITILFVTHDIAEALKLGTHTLVIDKGTVQQCAQPEEILRHPATDFVRELVEPQRRRDSILQRRRLPL</sequence>
<dbReference type="Pfam" id="PF00005">
    <property type="entry name" value="ABC_tran"/>
    <property type="match status" value="1"/>
</dbReference>
<gene>
    <name evidence="6" type="ORF">H9X91_04425</name>
</gene>
<feature type="domain" description="ABC transporter" evidence="5">
    <location>
        <begin position="6"/>
        <end position="242"/>
    </location>
</feature>